<dbReference type="PANTHER" id="PTHR30328:SF54">
    <property type="entry name" value="HTH-TYPE TRANSCRIPTIONAL REPRESSOR SCO4008"/>
    <property type="match status" value="1"/>
</dbReference>
<evidence type="ECO:0000313" key="5">
    <source>
        <dbReference type="Proteomes" id="UP000310636"/>
    </source>
</evidence>
<dbReference type="SUPFAM" id="SSF48498">
    <property type="entry name" value="Tetracyclin repressor-like, C-terminal domain"/>
    <property type="match status" value="1"/>
</dbReference>
<dbReference type="PROSITE" id="PS50977">
    <property type="entry name" value="HTH_TETR_2"/>
    <property type="match status" value="1"/>
</dbReference>
<keyword evidence="1 2" id="KW-0238">DNA-binding</keyword>
<dbReference type="RefSeq" id="WP_136372994.1">
    <property type="nucleotide sequence ID" value="NZ_SSOB01000047.1"/>
</dbReference>
<comment type="caution">
    <text evidence="4">The sequence shown here is derived from an EMBL/GenBank/DDBJ whole genome shotgun (WGS) entry which is preliminary data.</text>
</comment>
<dbReference type="InterPro" id="IPR023772">
    <property type="entry name" value="DNA-bd_HTH_TetR-type_CS"/>
</dbReference>
<sequence>MGSEAAMESAEHDVKMRLLLAAKKLFSRQGFDGTTVRQICEEAGANVALVSYYFGGKDNIYRALFDMSFPESLLLEGEHVKREPVKAIKLLIRRVVAYQAGDPELVRLIQQEAAHLSPRVAIVQKHLVPVWQMAREIMEEGRRQGVFHFRSLDNTFLYVWGGVLFPRDFGFFAPVVSEPVPSPEEKIADVTRFVLGALGYAGDTEPDAKDIP</sequence>
<evidence type="ECO:0000313" key="4">
    <source>
        <dbReference type="EMBL" id="THF73963.1"/>
    </source>
</evidence>
<dbReference type="InterPro" id="IPR050109">
    <property type="entry name" value="HTH-type_TetR-like_transc_reg"/>
</dbReference>
<dbReference type="InterPro" id="IPR041474">
    <property type="entry name" value="NicS_C"/>
</dbReference>
<dbReference type="EMBL" id="SSOB01000047">
    <property type="protein sequence ID" value="THF73963.1"/>
    <property type="molecule type" value="Genomic_DNA"/>
</dbReference>
<evidence type="ECO:0000256" key="1">
    <source>
        <dbReference type="ARBA" id="ARBA00023125"/>
    </source>
</evidence>
<feature type="DNA-binding region" description="H-T-H motif" evidence="2">
    <location>
        <begin position="35"/>
        <end position="54"/>
    </location>
</feature>
<dbReference type="InterPro" id="IPR009057">
    <property type="entry name" value="Homeodomain-like_sf"/>
</dbReference>
<dbReference type="Gene3D" id="1.10.357.10">
    <property type="entry name" value="Tetracycline Repressor, domain 2"/>
    <property type="match status" value="1"/>
</dbReference>
<keyword evidence="5" id="KW-1185">Reference proteome</keyword>
<proteinExistence type="predicted"/>
<dbReference type="Pfam" id="PF17938">
    <property type="entry name" value="TetR_C_29"/>
    <property type="match status" value="1"/>
</dbReference>
<gene>
    <name evidence="4" type="ORF">E6C55_27225</name>
</gene>
<dbReference type="Pfam" id="PF00440">
    <property type="entry name" value="TetR_N"/>
    <property type="match status" value="1"/>
</dbReference>
<dbReference type="PANTHER" id="PTHR30328">
    <property type="entry name" value="TRANSCRIPTIONAL REPRESSOR"/>
    <property type="match status" value="1"/>
</dbReference>
<dbReference type="Gene3D" id="1.10.10.60">
    <property type="entry name" value="Homeodomain-like"/>
    <property type="match status" value="1"/>
</dbReference>
<name>A0A4S4BHE0_9BACL</name>
<organism evidence="4 5">
    <name type="scientific">Cohnella fermenti</name>
    <dbReference type="NCBI Taxonomy" id="2565925"/>
    <lineage>
        <taxon>Bacteria</taxon>
        <taxon>Bacillati</taxon>
        <taxon>Bacillota</taxon>
        <taxon>Bacilli</taxon>
        <taxon>Bacillales</taxon>
        <taxon>Paenibacillaceae</taxon>
        <taxon>Cohnella</taxon>
    </lineage>
</organism>
<dbReference type="GO" id="GO:0006355">
    <property type="term" value="P:regulation of DNA-templated transcription"/>
    <property type="evidence" value="ECO:0007669"/>
    <property type="project" value="UniProtKB-ARBA"/>
</dbReference>
<feature type="domain" description="HTH tetR-type" evidence="3">
    <location>
        <begin position="12"/>
        <end position="72"/>
    </location>
</feature>
<evidence type="ECO:0000259" key="3">
    <source>
        <dbReference type="PROSITE" id="PS50977"/>
    </source>
</evidence>
<dbReference type="PRINTS" id="PR00455">
    <property type="entry name" value="HTHTETR"/>
</dbReference>
<reference evidence="4 5" key="1">
    <citation type="submission" date="2019-04" db="EMBL/GenBank/DDBJ databases">
        <title>Cohnella sp. nov. isolated from preserved vegetables.</title>
        <authorList>
            <person name="Lin S.-Y."/>
            <person name="Hung M.-H."/>
            <person name="Young C.-C."/>
        </authorList>
    </citation>
    <scope>NUCLEOTIDE SEQUENCE [LARGE SCALE GENOMIC DNA]</scope>
    <source>
        <strain evidence="4 5">CC-MHH1044</strain>
    </source>
</reference>
<dbReference type="AlphaFoldDB" id="A0A4S4BHE0"/>
<protein>
    <submittedName>
        <fullName evidence="4">TetR/AcrR family transcriptional regulator</fullName>
    </submittedName>
</protein>
<accession>A0A4S4BHE0</accession>
<dbReference type="GO" id="GO:0003677">
    <property type="term" value="F:DNA binding"/>
    <property type="evidence" value="ECO:0007669"/>
    <property type="project" value="UniProtKB-UniRule"/>
</dbReference>
<dbReference type="InterPro" id="IPR001647">
    <property type="entry name" value="HTH_TetR"/>
</dbReference>
<dbReference type="InterPro" id="IPR036271">
    <property type="entry name" value="Tet_transcr_reg_TetR-rel_C_sf"/>
</dbReference>
<dbReference type="PROSITE" id="PS01081">
    <property type="entry name" value="HTH_TETR_1"/>
    <property type="match status" value="1"/>
</dbReference>
<dbReference type="OrthoDB" id="9789566at2"/>
<dbReference type="Proteomes" id="UP000310636">
    <property type="component" value="Unassembled WGS sequence"/>
</dbReference>
<evidence type="ECO:0000256" key="2">
    <source>
        <dbReference type="PROSITE-ProRule" id="PRU00335"/>
    </source>
</evidence>
<dbReference type="SUPFAM" id="SSF46689">
    <property type="entry name" value="Homeodomain-like"/>
    <property type="match status" value="1"/>
</dbReference>